<reference evidence="2" key="1">
    <citation type="submission" date="2013-11" db="EMBL/GenBank/DDBJ databases">
        <title>Genome sequence of the fusiform rust pathogen reveals effectors for host alternation and coevolution with pine.</title>
        <authorList>
            <consortium name="DOE Joint Genome Institute"/>
            <person name="Smith K."/>
            <person name="Pendleton A."/>
            <person name="Kubisiak T."/>
            <person name="Anderson C."/>
            <person name="Salamov A."/>
            <person name="Aerts A."/>
            <person name="Riley R."/>
            <person name="Clum A."/>
            <person name="Lindquist E."/>
            <person name="Ence D."/>
            <person name="Campbell M."/>
            <person name="Kronenberg Z."/>
            <person name="Feau N."/>
            <person name="Dhillon B."/>
            <person name="Hamelin R."/>
            <person name="Burleigh J."/>
            <person name="Smith J."/>
            <person name="Yandell M."/>
            <person name="Nelson C."/>
            <person name="Grigoriev I."/>
            <person name="Davis J."/>
        </authorList>
    </citation>
    <scope>NUCLEOTIDE SEQUENCE</scope>
    <source>
        <strain evidence="2">G11</strain>
    </source>
</reference>
<dbReference type="Gene3D" id="3.40.50.12230">
    <property type="match status" value="1"/>
</dbReference>
<comment type="caution">
    <text evidence="2">The sequence shown here is derived from an EMBL/GenBank/DDBJ whole genome shotgun (WGS) entry which is preliminary data.</text>
</comment>
<proteinExistence type="predicted"/>
<dbReference type="PANTHER" id="PTHR43388">
    <property type="entry name" value="HYDROGENASE MATURATION FACTOR HOXX"/>
    <property type="match status" value="1"/>
</dbReference>
<dbReference type="SUPFAM" id="SSF52096">
    <property type="entry name" value="ClpP/crotonase"/>
    <property type="match status" value="1"/>
</dbReference>
<feature type="domain" description="Formyl transferase C-terminal" evidence="1">
    <location>
        <begin position="240"/>
        <end position="313"/>
    </location>
</feature>
<keyword evidence="3" id="KW-1185">Reference proteome</keyword>
<dbReference type="InterPro" id="IPR029045">
    <property type="entry name" value="ClpP/crotonase-like_dom_sf"/>
</dbReference>
<evidence type="ECO:0000259" key="1">
    <source>
        <dbReference type="Pfam" id="PF02911"/>
    </source>
</evidence>
<dbReference type="InterPro" id="IPR036477">
    <property type="entry name" value="Formyl_transf_N_sf"/>
</dbReference>
<evidence type="ECO:0000313" key="3">
    <source>
        <dbReference type="Proteomes" id="UP000886653"/>
    </source>
</evidence>
<dbReference type="SUPFAM" id="SSF53328">
    <property type="entry name" value="Formyltransferase"/>
    <property type="match status" value="1"/>
</dbReference>
<dbReference type="CDD" id="cd08650">
    <property type="entry name" value="FMT_core_HypX_N"/>
    <property type="match status" value="1"/>
</dbReference>
<name>A0A9P6T7K8_9BASI</name>
<dbReference type="Gene3D" id="3.90.226.10">
    <property type="entry name" value="2-enoyl-CoA Hydratase, Chain A, domain 1"/>
    <property type="match status" value="1"/>
</dbReference>
<accession>A0A9P6T7K8</accession>
<dbReference type="AlphaFoldDB" id="A0A9P6T7K8"/>
<dbReference type="InterPro" id="IPR047180">
    <property type="entry name" value="HoxX-like"/>
</dbReference>
<protein>
    <recommendedName>
        <fullName evidence="1">Formyl transferase C-terminal domain-containing protein</fullName>
    </recommendedName>
</protein>
<dbReference type="Proteomes" id="UP000886653">
    <property type="component" value="Unassembled WGS sequence"/>
</dbReference>
<dbReference type="InterPro" id="IPR005793">
    <property type="entry name" value="Formyl_trans_C"/>
</dbReference>
<dbReference type="CDD" id="cd06558">
    <property type="entry name" value="crotonase-like"/>
    <property type="match status" value="1"/>
</dbReference>
<evidence type="ECO:0000313" key="2">
    <source>
        <dbReference type="EMBL" id="KAG0142162.1"/>
    </source>
</evidence>
<dbReference type="OrthoDB" id="5126881at2759"/>
<sequence>MSTIPSIKILFLCTSHNSLSQRLSLVLQDKGYHVTVELAISPQIMIQATELASPDLIICPFLTKKVPAEVYEKYLTLIVHPGPPGDAGPSAIDWVLLGDDGLEPDATKALVELSDNEYIQSSRGRSHWGVTVLQAIEEFDAGPVWAWNQFPISLDGPNALTKAGLYRGPVTQAAIAACLTAIERIISVAGSPNAINCNLVAEPAWAKSCASLGQEFLGGVTRTRPLLKSTERAWDPAIHSAAFVARRLRASDSQPGVQMKLFGDRSLYLYGGTIEEHQTLPTGPPGAIVAQRASAVLVRTADNKGVWITHLRRLKPKSDTLLPAKLPAMLCLRSIPELASELDLDAVPVWELEGFTKVPGTFQETWIDYENLEGGFKTAFVYSDFYNGAASTAQCQALLLAIQEAVKPENELKALVLMGGGYWSNGIHLGVCSTDIARESWRNINAINDCVQAVLEQTKIVTFAAIRGNAAAGGFALATCCDFVFSVDSAVINPHYRAVGLYGSEYHTLTWYSRAGEENARKFLRSMLPMSAAGAQRLGLVDRVIENSTDRVKDIRQAVATTLAARASETPAGAPWTRSVCGRDATVNVSDAVPQRKQAWFKRLPQPLSEYRHQELEFMKYNFTDARYHACVAAFTGKGAARSTPLRFALHRRFVSWHASPITDPEEAVDYFAYPSPPPSSVVHAALGISEPSRPIELVPPPLLRPICYNINQDPELPAMLFPSPSSPDSMIFNSSEDEHSQPLNFGVVMSRIKAAFSPKQENKLRPSRSLNFNVLPTSKPVSTVVDGKASSNQNPVTHQMACYYNAVETP</sequence>
<dbReference type="PANTHER" id="PTHR43388:SF1">
    <property type="entry name" value="HYDROGENASE MATURATION FACTOR HOXX"/>
    <property type="match status" value="1"/>
</dbReference>
<dbReference type="Pfam" id="PF00378">
    <property type="entry name" value="ECH_1"/>
    <property type="match status" value="1"/>
</dbReference>
<organism evidence="2 3">
    <name type="scientific">Cronartium quercuum f. sp. fusiforme G11</name>
    <dbReference type="NCBI Taxonomy" id="708437"/>
    <lineage>
        <taxon>Eukaryota</taxon>
        <taxon>Fungi</taxon>
        <taxon>Dikarya</taxon>
        <taxon>Basidiomycota</taxon>
        <taxon>Pucciniomycotina</taxon>
        <taxon>Pucciniomycetes</taxon>
        <taxon>Pucciniales</taxon>
        <taxon>Coleosporiaceae</taxon>
        <taxon>Cronartium</taxon>
    </lineage>
</organism>
<dbReference type="InterPro" id="IPR001753">
    <property type="entry name" value="Enoyl-CoA_hydra/iso"/>
</dbReference>
<dbReference type="EMBL" id="MU167358">
    <property type="protein sequence ID" value="KAG0142162.1"/>
    <property type="molecule type" value="Genomic_DNA"/>
</dbReference>
<gene>
    <name evidence="2" type="ORF">CROQUDRAFT_50702</name>
</gene>
<dbReference type="Pfam" id="PF02911">
    <property type="entry name" value="Formyl_trans_C"/>
    <property type="match status" value="1"/>
</dbReference>